<gene>
    <name evidence="2" type="ORF">SAMN05444170_7140</name>
</gene>
<dbReference type="AlphaFoldDB" id="A0A1M7UWL9"/>
<feature type="compositionally biased region" description="Polar residues" evidence="1">
    <location>
        <begin position="48"/>
        <end position="70"/>
    </location>
</feature>
<evidence type="ECO:0000256" key="1">
    <source>
        <dbReference type="SAM" id="MobiDB-lite"/>
    </source>
</evidence>
<evidence type="ECO:0000313" key="3">
    <source>
        <dbReference type="Proteomes" id="UP000184096"/>
    </source>
</evidence>
<dbReference type="EMBL" id="LT670849">
    <property type="protein sequence ID" value="SHN87354.1"/>
    <property type="molecule type" value="Genomic_DNA"/>
</dbReference>
<feature type="region of interest" description="Disordered" evidence="1">
    <location>
        <begin position="1"/>
        <end position="85"/>
    </location>
</feature>
<organism evidence="2 3">
    <name type="scientific">Bradyrhizobium erythrophlei</name>
    <dbReference type="NCBI Taxonomy" id="1437360"/>
    <lineage>
        <taxon>Bacteria</taxon>
        <taxon>Pseudomonadati</taxon>
        <taxon>Pseudomonadota</taxon>
        <taxon>Alphaproteobacteria</taxon>
        <taxon>Hyphomicrobiales</taxon>
        <taxon>Nitrobacteraceae</taxon>
        <taxon>Bradyrhizobium</taxon>
    </lineage>
</organism>
<proteinExistence type="predicted"/>
<sequence length="85" mass="9224">MGQLTGKSAPVTACAHPQDLAAAKGQSDDPPRSRCGRRHDRLIAFLSQRPTHSFKQSGQSRAPIRSSTSARPAPHIFWKAKFDGS</sequence>
<keyword evidence="3" id="KW-1185">Reference proteome</keyword>
<evidence type="ECO:0000313" key="2">
    <source>
        <dbReference type="EMBL" id="SHN87354.1"/>
    </source>
</evidence>
<protein>
    <submittedName>
        <fullName evidence="2">Uncharacterized protein</fullName>
    </submittedName>
</protein>
<dbReference type="Proteomes" id="UP000184096">
    <property type="component" value="Chromosome I"/>
</dbReference>
<reference evidence="3" key="1">
    <citation type="submission" date="2016-11" db="EMBL/GenBank/DDBJ databases">
        <authorList>
            <person name="Varghese N."/>
            <person name="Submissions S."/>
        </authorList>
    </citation>
    <scope>NUCLEOTIDE SEQUENCE [LARGE SCALE GENOMIC DNA]</scope>
    <source>
        <strain evidence="3">GAS401</strain>
    </source>
</reference>
<accession>A0A1M7UWL9</accession>
<name>A0A1M7UWL9_9BRAD</name>